<dbReference type="PIRSF" id="PIRSF011386">
    <property type="entry name" value="FixH"/>
    <property type="match status" value="1"/>
</dbReference>
<evidence type="ECO:0000313" key="2">
    <source>
        <dbReference type="EMBL" id="SUZ33099.1"/>
    </source>
</evidence>
<dbReference type="AlphaFoldDB" id="A0A3B0MTW8"/>
<reference evidence="3" key="1">
    <citation type="submission" date="2018-08" db="EMBL/GenBank/DDBJ databases">
        <authorList>
            <person name="Rodrigo-Torres L."/>
            <person name="Arahal R. D."/>
            <person name="Lucena T."/>
        </authorList>
    </citation>
    <scope>NUCLEOTIDE SEQUENCE [LARGE SCALE GENOMIC DNA]</scope>
    <source>
        <strain evidence="3">CECT 7235</strain>
    </source>
</reference>
<keyword evidence="1" id="KW-0472">Membrane</keyword>
<dbReference type="Pfam" id="PF05751">
    <property type="entry name" value="FixH"/>
    <property type="match status" value="1"/>
</dbReference>
<dbReference type="Proteomes" id="UP000272908">
    <property type="component" value="Unassembled WGS sequence"/>
</dbReference>
<keyword evidence="1" id="KW-0812">Transmembrane</keyword>
<keyword evidence="1" id="KW-1133">Transmembrane helix</keyword>
<dbReference type="InterPro" id="IPR018037">
    <property type="entry name" value="FixH_proteobacterial"/>
</dbReference>
<evidence type="ECO:0000313" key="3">
    <source>
        <dbReference type="Proteomes" id="UP000272908"/>
    </source>
</evidence>
<dbReference type="EMBL" id="UIHC01000037">
    <property type="protein sequence ID" value="SUZ33099.1"/>
    <property type="molecule type" value="Genomic_DNA"/>
</dbReference>
<sequence length="158" mass="16846">MTEDTTGKGFRMTGPKVLAITLIGFGTVIAVNLTLAYSAVSTFPGLEVKNSYVASQNFNEELAAQQALGWDVRADVADGELVLNITGPDGYPAQVATLDAVLGAATHVRDDQRPEFVFLDGAFRAPVDIAPGNWNIRLRATAADGTLFQQRVVLHVEG</sequence>
<protein>
    <recommendedName>
        <fullName evidence="4">Nitrogen fixation protein FixH</fullName>
    </recommendedName>
</protein>
<accession>A0A3B0MTW8</accession>
<keyword evidence="3" id="KW-1185">Reference proteome</keyword>
<evidence type="ECO:0000256" key="1">
    <source>
        <dbReference type="SAM" id="Phobius"/>
    </source>
</evidence>
<feature type="transmembrane region" description="Helical" evidence="1">
    <location>
        <begin position="17"/>
        <end position="40"/>
    </location>
</feature>
<dbReference type="OrthoDB" id="1495896at2"/>
<proteinExistence type="predicted"/>
<dbReference type="RefSeq" id="WP_121096186.1">
    <property type="nucleotide sequence ID" value="NZ_UIHC01000037.1"/>
</dbReference>
<name>A0A3B0MTW8_9RHOB</name>
<dbReference type="InterPro" id="IPR008620">
    <property type="entry name" value="FixH"/>
</dbReference>
<gene>
    <name evidence="2" type="ORF">ROE7235_02867</name>
</gene>
<evidence type="ECO:0008006" key="4">
    <source>
        <dbReference type="Google" id="ProtNLM"/>
    </source>
</evidence>
<organism evidence="2 3">
    <name type="scientific">Roseinatronobacter ekhonensis</name>
    <dbReference type="NCBI Taxonomy" id="254356"/>
    <lineage>
        <taxon>Bacteria</taxon>
        <taxon>Pseudomonadati</taxon>
        <taxon>Pseudomonadota</taxon>
        <taxon>Alphaproteobacteria</taxon>
        <taxon>Rhodobacterales</taxon>
        <taxon>Paracoccaceae</taxon>
        <taxon>Roseinatronobacter</taxon>
    </lineage>
</organism>